<accession>A0A9Q1KKQ8</accession>
<name>A0A9Q1KKQ8_9CARY</name>
<protein>
    <submittedName>
        <fullName evidence="1">Uncharacterized protein</fullName>
    </submittedName>
</protein>
<dbReference type="OrthoDB" id="647907at2759"/>
<dbReference type="PANTHER" id="PTHR31050:SF3">
    <property type="entry name" value="OS08G0412800 PROTEIN"/>
    <property type="match status" value="1"/>
</dbReference>
<dbReference type="Pfam" id="PF06880">
    <property type="entry name" value="DUF1262"/>
    <property type="match status" value="1"/>
</dbReference>
<evidence type="ECO:0000313" key="1">
    <source>
        <dbReference type="EMBL" id="KAJ8445400.1"/>
    </source>
</evidence>
<dbReference type="PANTHER" id="PTHR31050">
    <property type="entry name" value="OS08G0413200 PROTEIN"/>
    <property type="match status" value="1"/>
</dbReference>
<evidence type="ECO:0000313" key="2">
    <source>
        <dbReference type="Proteomes" id="UP001153076"/>
    </source>
</evidence>
<keyword evidence="2" id="KW-1185">Reference proteome</keyword>
<sequence>MYVTRPLSLYTKSPDLLSEKPPEGPSSGYLVVQDDESMIPTCFGLSKSLSIKEFPLPSNRIISFGYVDTEDEVFAIPVIDQPLSANRYYLIKAHQKHKGEAYACSKDEDKGISCGRSYIQDKKPRPLDPEDIYQQFEFSTATTCSNKKGFSAKSIASDGYLPKFIRTKSPLLIQRSFRTSKDFIQLEAHGLNSSLRGQLPDFNFPLSRESSLTVCVGTWLCPFVFVHEVKLEDPVKNSVYYSMSLEQRWQRIYTHDASHSLGNKVMVDVVVPTHVVALYGKDAVIDETKSDPKVTWFTPMGSSGEQFGVGLNHLIIERMVWEQKRVGWASRKERELRVVREEEYGGIGWWARFGCYVLVERFVVRRMDGSLVLTCDFMHTHEIKTKWE</sequence>
<organism evidence="1 2">
    <name type="scientific">Carnegiea gigantea</name>
    <dbReference type="NCBI Taxonomy" id="171969"/>
    <lineage>
        <taxon>Eukaryota</taxon>
        <taxon>Viridiplantae</taxon>
        <taxon>Streptophyta</taxon>
        <taxon>Embryophyta</taxon>
        <taxon>Tracheophyta</taxon>
        <taxon>Spermatophyta</taxon>
        <taxon>Magnoliopsida</taxon>
        <taxon>eudicotyledons</taxon>
        <taxon>Gunneridae</taxon>
        <taxon>Pentapetalae</taxon>
        <taxon>Caryophyllales</taxon>
        <taxon>Cactineae</taxon>
        <taxon>Cactaceae</taxon>
        <taxon>Cactoideae</taxon>
        <taxon>Echinocereeae</taxon>
        <taxon>Carnegiea</taxon>
    </lineage>
</organism>
<dbReference type="Proteomes" id="UP001153076">
    <property type="component" value="Unassembled WGS sequence"/>
</dbReference>
<dbReference type="EMBL" id="JAKOGI010000078">
    <property type="protein sequence ID" value="KAJ8445400.1"/>
    <property type="molecule type" value="Genomic_DNA"/>
</dbReference>
<dbReference type="InterPro" id="IPR010683">
    <property type="entry name" value="DUF1262"/>
</dbReference>
<proteinExistence type="predicted"/>
<gene>
    <name evidence="1" type="ORF">Cgig2_010758</name>
</gene>
<reference evidence="1" key="1">
    <citation type="submission" date="2022-04" db="EMBL/GenBank/DDBJ databases">
        <title>Carnegiea gigantea Genome sequencing and assembly v2.</title>
        <authorList>
            <person name="Copetti D."/>
            <person name="Sanderson M.J."/>
            <person name="Burquez A."/>
            <person name="Wojciechowski M.F."/>
        </authorList>
    </citation>
    <scope>NUCLEOTIDE SEQUENCE</scope>
    <source>
        <strain evidence="1">SGP5-SGP5p</strain>
        <tissue evidence="1">Aerial part</tissue>
    </source>
</reference>
<comment type="caution">
    <text evidence="1">The sequence shown here is derived from an EMBL/GenBank/DDBJ whole genome shotgun (WGS) entry which is preliminary data.</text>
</comment>
<dbReference type="AlphaFoldDB" id="A0A9Q1KKQ8"/>